<reference evidence="10" key="1">
    <citation type="submission" date="2021-04" db="EMBL/GenBank/DDBJ databases">
        <authorList>
            <person name="Zhang D.-C."/>
        </authorList>
    </citation>
    <scope>NUCLEOTIDE SEQUENCE</scope>
    <source>
        <strain evidence="10">CGMCC 1.15697</strain>
    </source>
</reference>
<dbReference type="PANTHER" id="PTHR34308">
    <property type="entry name" value="COBALAMIN BIOSYNTHESIS PROTEIN CBIB"/>
    <property type="match status" value="1"/>
</dbReference>
<evidence type="ECO:0000256" key="3">
    <source>
        <dbReference type="ARBA" id="ARBA00006263"/>
    </source>
</evidence>
<dbReference type="GO" id="GO:0005886">
    <property type="term" value="C:plasma membrane"/>
    <property type="evidence" value="ECO:0007669"/>
    <property type="project" value="UniProtKB-SubCell"/>
</dbReference>
<dbReference type="AlphaFoldDB" id="A0A8J7V3J7"/>
<evidence type="ECO:0000256" key="1">
    <source>
        <dbReference type="ARBA" id="ARBA00004651"/>
    </source>
</evidence>
<evidence type="ECO:0000256" key="8">
    <source>
        <dbReference type="ARBA" id="ARBA00023136"/>
    </source>
</evidence>
<dbReference type="Pfam" id="PF03186">
    <property type="entry name" value="CobD_Cbib"/>
    <property type="match status" value="1"/>
</dbReference>
<name>A0A8J7V3J7_9PROT</name>
<organism evidence="10 11">
    <name type="scientific">Marivibrio halodurans</name>
    <dbReference type="NCBI Taxonomy" id="2039722"/>
    <lineage>
        <taxon>Bacteria</taxon>
        <taxon>Pseudomonadati</taxon>
        <taxon>Pseudomonadota</taxon>
        <taxon>Alphaproteobacteria</taxon>
        <taxon>Rhodospirillales</taxon>
        <taxon>Rhodospirillaceae</taxon>
        <taxon>Marivibrio</taxon>
    </lineage>
</organism>
<evidence type="ECO:0000256" key="4">
    <source>
        <dbReference type="ARBA" id="ARBA00022475"/>
    </source>
</evidence>
<feature type="transmembrane region" description="Helical" evidence="9">
    <location>
        <begin position="290"/>
        <end position="311"/>
    </location>
</feature>
<dbReference type="Proteomes" id="UP000672602">
    <property type="component" value="Unassembled WGS sequence"/>
</dbReference>
<gene>
    <name evidence="9 10" type="primary">cobD</name>
    <name evidence="10" type="ORF">KAJ83_13495</name>
</gene>
<comment type="pathway">
    <text evidence="2 9">Cofactor biosynthesis; adenosylcobalamin biosynthesis.</text>
</comment>
<dbReference type="PANTHER" id="PTHR34308:SF1">
    <property type="entry name" value="COBALAMIN BIOSYNTHESIS PROTEIN CBIB"/>
    <property type="match status" value="1"/>
</dbReference>
<sequence>MALDAAIGDPRWLWRLLPHPVVWAGALIGWFDRKLNREDRSAVNRTVRGAVAVAITVGLAAGLGWAAHYLLARLPFGMGWEALIVAVLLAGRGLFDHVGRVAKGLKADGLEGGREALRHIVGRDVKSLDSHGVARSAIESLAENFADGLVAPAFWYVLLGLPGLLAYKAINTCDSMIGYRTKRHKAFGLVAARLDDAANFLPARLAGILVCLAALFAPRGDPARAVRTMRADAGKHASPNAGWPEAAMAGALDLALGGPRRYPGGVTEGAWIGTGRARLGPRDIAAARRLYLIACAIGWALAAGVALAGWVG</sequence>
<dbReference type="NCBIfam" id="TIGR00380">
    <property type="entry name" value="cobal_cbiB"/>
    <property type="match status" value="1"/>
</dbReference>
<evidence type="ECO:0000256" key="6">
    <source>
        <dbReference type="ARBA" id="ARBA00022692"/>
    </source>
</evidence>
<keyword evidence="6 9" id="KW-0812">Transmembrane</keyword>
<dbReference type="EMBL" id="JAGMWN010000006">
    <property type="protein sequence ID" value="MBP5858027.1"/>
    <property type="molecule type" value="Genomic_DNA"/>
</dbReference>
<dbReference type="InterPro" id="IPR004485">
    <property type="entry name" value="Cobalamin_biosynth_CobD/CbiB"/>
</dbReference>
<dbReference type="GO" id="GO:0015420">
    <property type="term" value="F:ABC-type vitamin B12 transporter activity"/>
    <property type="evidence" value="ECO:0007669"/>
    <property type="project" value="UniProtKB-UniRule"/>
</dbReference>
<keyword evidence="5 9" id="KW-0169">Cobalamin biosynthesis</keyword>
<dbReference type="HAMAP" id="MF_00024">
    <property type="entry name" value="CobD_CbiB"/>
    <property type="match status" value="1"/>
</dbReference>
<evidence type="ECO:0000256" key="7">
    <source>
        <dbReference type="ARBA" id="ARBA00022989"/>
    </source>
</evidence>
<evidence type="ECO:0000256" key="9">
    <source>
        <dbReference type="HAMAP-Rule" id="MF_00024"/>
    </source>
</evidence>
<evidence type="ECO:0000256" key="5">
    <source>
        <dbReference type="ARBA" id="ARBA00022573"/>
    </source>
</evidence>
<keyword evidence="4 9" id="KW-1003">Cell membrane</keyword>
<dbReference type="GO" id="GO:0048472">
    <property type="term" value="F:threonine-phosphate decarboxylase activity"/>
    <property type="evidence" value="ECO:0007669"/>
    <property type="project" value="InterPro"/>
</dbReference>
<protein>
    <recommendedName>
        <fullName evidence="9">Cobalamin biosynthesis protein CobD</fullName>
    </recommendedName>
</protein>
<proteinExistence type="inferred from homology"/>
<comment type="similarity">
    <text evidence="3 9">Belongs to the CobD/CbiB family.</text>
</comment>
<dbReference type="GO" id="GO:0009236">
    <property type="term" value="P:cobalamin biosynthetic process"/>
    <property type="evidence" value="ECO:0007669"/>
    <property type="project" value="UniProtKB-UniRule"/>
</dbReference>
<comment type="subcellular location">
    <subcellularLocation>
        <location evidence="1 9">Cell membrane</location>
        <topology evidence="1 9">Multi-pass membrane protein</topology>
    </subcellularLocation>
</comment>
<comment type="caution">
    <text evidence="10">The sequence shown here is derived from an EMBL/GenBank/DDBJ whole genome shotgun (WGS) entry which is preliminary data.</text>
</comment>
<keyword evidence="8 9" id="KW-0472">Membrane</keyword>
<evidence type="ECO:0000313" key="10">
    <source>
        <dbReference type="EMBL" id="MBP5858027.1"/>
    </source>
</evidence>
<keyword evidence="11" id="KW-1185">Reference proteome</keyword>
<evidence type="ECO:0000313" key="11">
    <source>
        <dbReference type="Proteomes" id="UP000672602"/>
    </source>
</evidence>
<evidence type="ECO:0000256" key="2">
    <source>
        <dbReference type="ARBA" id="ARBA00004953"/>
    </source>
</evidence>
<comment type="caution">
    <text evidence="9">Lacks conserved residue(s) required for the propagation of feature annotation.</text>
</comment>
<feature type="transmembrane region" description="Helical" evidence="9">
    <location>
        <begin position="51"/>
        <end position="71"/>
    </location>
</feature>
<accession>A0A8J7V3J7</accession>
<dbReference type="UniPathway" id="UPA00148"/>
<comment type="function">
    <text evidence="9">Converts cobyric acid to cobinamide by the addition of aminopropanol on the F carboxylic group.</text>
</comment>
<feature type="transmembrane region" description="Helical" evidence="9">
    <location>
        <begin position="12"/>
        <end position="31"/>
    </location>
</feature>
<keyword evidence="7 9" id="KW-1133">Transmembrane helix</keyword>